<reference evidence="2 3" key="1">
    <citation type="submission" date="2019-04" db="EMBL/GenBank/DDBJ databases">
        <title>Streptomyces oryziradicis sp. nov., a novel actinomycete isolated from rhizosphere soil of rice (Oryza sativa L.).</title>
        <authorList>
            <person name="Li C."/>
        </authorList>
    </citation>
    <scope>NUCLEOTIDE SEQUENCE [LARGE SCALE GENOMIC DNA]</scope>
    <source>
        <strain evidence="2 3">NEAU-C40</strain>
    </source>
</reference>
<dbReference type="Proteomes" id="UP000305778">
    <property type="component" value="Unassembled WGS sequence"/>
</dbReference>
<evidence type="ECO:0000259" key="1">
    <source>
        <dbReference type="Pfam" id="PF25232"/>
    </source>
</evidence>
<feature type="domain" description="DUF7848" evidence="1">
    <location>
        <begin position="6"/>
        <end position="78"/>
    </location>
</feature>
<dbReference type="AlphaFoldDB" id="A0A4U0SSW3"/>
<sequence>MSGQGPHTVIRFADWTIRPDAGEEAPPIVFAFRCTACGAAGPPDEDFEAARGWAFAHVGRNPSHRGYREVIHRFWRMALVR</sequence>
<dbReference type="OrthoDB" id="4236662at2"/>
<organism evidence="2 3">
    <name type="scientific">Actinacidiphila oryziradicis</name>
    <dbReference type="NCBI Taxonomy" id="2571141"/>
    <lineage>
        <taxon>Bacteria</taxon>
        <taxon>Bacillati</taxon>
        <taxon>Actinomycetota</taxon>
        <taxon>Actinomycetes</taxon>
        <taxon>Kitasatosporales</taxon>
        <taxon>Streptomycetaceae</taxon>
        <taxon>Actinacidiphila</taxon>
    </lineage>
</organism>
<accession>A0A4U0SSW3</accession>
<proteinExistence type="predicted"/>
<keyword evidence="3" id="KW-1185">Reference proteome</keyword>
<evidence type="ECO:0000313" key="3">
    <source>
        <dbReference type="Proteomes" id="UP000305778"/>
    </source>
</evidence>
<dbReference type="InterPro" id="IPR057170">
    <property type="entry name" value="DUF7848"/>
</dbReference>
<name>A0A4U0SSW3_9ACTN</name>
<dbReference type="Pfam" id="PF25232">
    <property type="entry name" value="DUF7848"/>
    <property type="match status" value="1"/>
</dbReference>
<comment type="caution">
    <text evidence="2">The sequence shown here is derived from an EMBL/GenBank/DDBJ whole genome shotgun (WGS) entry which is preliminary data.</text>
</comment>
<dbReference type="RefSeq" id="WP_136721974.1">
    <property type="nucleotide sequence ID" value="NZ_SUMC01000002.1"/>
</dbReference>
<protein>
    <recommendedName>
        <fullName evidence="1">DUF7848 domain-containing protein</fullName>
    </recommendedName>
</protein>
<gene>
    <name evidence="2" type="ORF">FCI23_03775</name>
</gene>
<evidence type="ECO:0000313" key="2">
    <source>
        <dbReference type="EMBL" id="TKA13106.1"/>
    </source>
</evidence>
<dbReference type="EMBL" id="SUMC01000002">
    <property type="protein sequence ID" value="TKA13106.1"/>
    <property type="molecule type" value="Genomic_DNA"/>
</dbReference>